<evidence type="ECO:0000313" key="1">
    <source>
        <dbReference type="EMBL" id="ANY80915.1"/>
    </source>
</evidence>
<dbReference type="EMBL" id="CP016616">
    <property type="protein sequence ID" value="ANY80915.1"/>
    <property type="molecule type" value="Genomic_DNA"/>
</dbReference>
<name>A0A1B2ELQ9_9HYPH</name>
<accession>A0A1B2ELQ9</accession>
<protein>
    <submittedName>
        <fullName evidence="1">Uncharacterized protein</fullName>
    </submittedName>
</protein>
<proteinExistence type="predicted"/>
<reference evidence="1" key="1">
    <citation type="submission" date="2016-07" db="EMBL/GenBank/DDBJ databases">
        <title>Microvirga ossetica sp. nov. a new species of rhizobia isolated from root nodules of the legume species Vicia alpestris Steven originated from North Ossetia region in the Caucasus.</title>
        <authorList>
            <person name="Safronova V.I."/>
            <person name="Kuznetsova I.G."/>
            <person name="Sazanova A.L."/>
            <person name="Belimov A."/>
            <person name="Andronov E."/>
            <person name="Osledkin Y.S."/>
            <person name="Onishchuk O.P."/>
            <person name="Kurchak O.N."/>
            <person name="Shaposhnikov A.I."/>
            <person name="Willems A."/>
            <person name="Tikhonovich I.A."/>
        </authorList>
    </citation>
    <scope>NUCLEOTIDE SEQUENCE [LARGE SCALE GENOMIC DNA]</scope>
    <source>
        <strain evidence="1">V5/3M</strain>
    </source>
</reference>
<organism evidence="1">
    <name type="scientific">Microvirga ossetica</name>
    <dbReference type="NCBI Taxonomy" id="1882682"/>
    <lineage>
        <taxon>Bacteria</taxon>
        <taxon>Pseudomonadati</taxon>
        <taxon>Pseudomonadota</taxon>
        <taxon>Alphaproteobacteria</taxon>
        <taxon>Hyphomicrobiales</taxon>
        <taxon>Methylobacteriaceae</taxon>
        <taxon>Microvirga</taxon>
    </lineage>
</organism>
<sequence>MPLPPDRIHRRRERGADLIMPVLDIMPVLEVRPSEPDVRICHRNVLIDQAGGNHPAMMGHLMPAQARSARTKTGRDSL</sequence>
<dbReference type="KEGG" id="moc:BB934_24025"/>
<dbReference type="AlphaFoldDB" id="A0A1B2ELQ9"/>
<gene>
    <name evidence="1" type="ORF">BB934_24025</name>
</gene>